<name>A0A2Y8ZSG8_9MICO</name>
<dbReference type="AlphaFoldDB" id="A0A2Y8ZSG8"/>
<protein>
    <submittedName>
        <fullName evidence="5">Methyltransferase domain-containing protein</fullName>
    </submittedName>
</protein>
<dbReference type="RefSeq" id="WP_109686478.1">
    <property type="nucleotide sequence ID" value="NZ_QGDN01000001.1"/>
</dbReference>
<sequence length="348" mass="37857">MPEYQRIHVSYNGRLGVPVGLFVAVDHLRRAGRLSPDDEALWLTVDDWFIANLPEPPQYSDGNTAGVVTWFKPPLPAAMQRRVEVATGLLSKYGVPWSISESDDPGEIVYEDDFQVAVVPPVRGEPSPMPAGVTLGPTTGGSKQSLGTDASAAARRHLAYYATELADRANRPASPDRQRQLAAFIAQCEALELATILEVGCGGGRDGVALQEAGFDYRGVDLTPEAIDICSEHGLAVTVASAADLPFEDDSFDALWTMSTLMHLDGDGFSRAVAEVGRVVRPGGLVAVGLWGSEPPRRRVDEHGRLFVRRSDSQVRQALSRIGSVETFETGQWYDDGEHYQYFTLRAT</sequence>
<dbReference type="GO" id="GO:0008757">
    <property type="term" value="F:S-adenosylmethionine-dependent methyltransferase activity"/>
    <property type="evidence" value="ECO:0007669"/>
    <property type="project" value="InterPro"/>
</dbReference>
<dbReference type="GO" id="GO:0032259">
    <property type="term" value="P:methylation"/>
    <property type="evidence" value="ECO:0007669"/>
    <property type="project" value="UniProtKB-KW"/>
</dbReference>
<dbReference type="Gene3D" id="3.40.50.150">
    <property type="entry name" value="Vaccinia Virus protein VP39"/>
    <property type="match status" value="1"/>
</dbReference>
<evidence type="ECO:0000256" key="2">
    <source>
        <dbReference type="ARBA" id="ARBA00022679"/>
    </source>
</evidence>
<evidence type="ECO:0000256" key="1">
    <source>
        <dbReference type="ARBA" id="ARBA00022603"/>
    </source>
</evidence>
<proteinExistence type="predicted"/>
<dbReference type="InterPro" id="IPR013216">
    <property type="entry name" value="Methyltransf_11"/>
</dbReference>
<organism evidence="5 6">
    <name type="scientific">Branchiibius hedensis</name>
    <dbReference type="NCBI Taxonomy" id="672460"/>
    <lineage>
        <taxon>Bacteria</taxon>
        <taxon>Bacillati</taxon>
        <taxon>Actinomycetota</taxon>
        <taxon>Actinomycetes</taxon>
        <taxon>Micrococcales</taxon>
        <taxon>Dermacoccaceae</taxon>
        <taxon>Branchiibius</taxon>
    </lineage>
</organism>
<keyword evidence="2 5" id="KW-0808">Transferase</keyword>
<reference evidence="6" key="1">
    <citation type="submission" date="2016-10" db="EMBL/GenBank/DDBJ databases">
        <authorList>
            <person name="Varghese N."/>
            <person name="Submissions S."/>
        </authorList>
    </citation>
    <scope>NUCLEOTIDE SEQUENCE [LARGE SCALE GENOMIC DNA]</scope>
    <source>
        <strain evidence="6">DSM 22951</strain>
    </source>
</reference>
<dbReference type="CDD" id="cd02440">
    <property type="entry name" value="AdoMet_MTases"/>
    <property type="match status" value="1"/>
</dbReference>
<keyword evidence="3" id="KW-0949">S-adenosyl-L-methionine</keyword>
<dbReference type="SUPFAM" id="SSF53335">
    <property type="entry name" value="S-adenosyl-L-methionine-dependent methyltransferases"/>
    <property type="match status" value="2"/>
</dbReference>
<evidence type="ECO:0000259" key="4">
    <source>
        <dbReference type="Pfam" id="PF08241"/>
    </source>
</evidence>
<dbReference type="PANTHER" id="PTHR43464">
    <property type="entry name" value="METHYLTRANSFERASE"/>
    <property type="match status" value="1"/>
</dbReference>
<evidence type="ECO:0000256" key="3">
    <source>
        <dbReference type="ARBA" id="ARBA00022691"/>
    </source>
</evidence>
<accession>A0A2Y8ZSG8</accession>
<dbReference type="InterPro" id="IPR029063">
    <property type="entry name" value="SAM-dependent_MTases_sf"/>
</dbReference>
<keyword evidence="1 5" id="KW-0489">Methyltransferase</keyword>
<gene>
    <name evidence="5" type="ORF">SAMN04489750_2651</name>
</gene>
<dbReference type="EMBL" id="UESZ01000001">
    <property type="protein sequence ID" value="SSA35300.1"/>
    <property type="molecule type" value="Genomic_DNA"/>
</dbReference>
<dbReference type="PANTHER" id="PTHR43464:SF19">
    <property type="entry name" value="UBIQUINONE BIOSYNTHESIS O-METHYLTRANSFERASE, MITOCHONDRIAL"/>
    <property type="match status" value="1"/>
</dbReference>
<feature type="domain" description="Methyltransferase type 11" evidence="4">
    <location>
        <begin position="197"/>
        <end position="287"/>
    </location>
</feature>
<dbReference type="Proteomes" id="UP000250028">
    <property type="component" value="Unassembled WGS sequence"/>
</dbReference>
<keyword evidence="6" id="KW-1185">Reference proteome</keyword>
<dbReference type="OrthoDB" id="4546670at2"/>
<dbReference type="Pfam" id="PF08241">
    <property type="entry name" value="Methyltransf_11"/>
    <property type="match status" value="1"/>
</dbReference>
<evidence type="ECO:0000313" key="5">
    <source>
        <dbReference type="EMBL" id="SSA35300.1"/>
    </source>
</evidence>
<evidence type="ECO:0000313" key="6">
    <source>
        <dbReference type="Proteomes" id="UP000250028"/>
    </source>
</evidence>